<feature type="compositionally biased region" description="Basic and acidic residues" evidence="1">
    <location>
        <begin position="16"/>
        <end position="35"/>
    </location>
</feature>
<feature type="region of interest" description="Disordered" evidence="1">
    <location>
        <begin position="1"/>
        <end position="35"/>
    </location>
</feature>
<dbReference type="InterPro" id="IPR021678">
    <property type="entry name" value="DUF3263"/>
</dbReference>
<dbReference type="Proteomes" id="UP001597492">
    <property type="component" value="Unassembled WGS sequence"/>
</dbReference>
<name>A0ABW5UX28_9MICO</name>
<dbReference type="RefSeq" id="WP_019618921.1">
    <property type="nucleotide sequence ID" value="NZ_JBHUNE010000001.1"/>
</dbReference>
<dbReference type="Pfam" id="PF11662">
    <property type="entry name" value="DUF3263"/>
    <property type="match status" value="1"/>
</dbReference>
<keyword evidence="3" id="KW-1185">Reference proteome</keyword>
<proteinExistence type="predicted"/>
<comment type="caution">
    <text evidence="2">The sequence shown here is derived from an EMBL/GenBank/DDBJ whole genome shotgun (WGS) entry which is preliminary data.</text>
</comment>
<accession>A0ABW5UX28</accession>
<gene>
    <name evidence="2" type="ORF">ACFSW7_01130</name>
</gene>
<reference evidence="3" key="1">
    <citation type="journal article" date="2019" name="Int. J. Syst. Evol. Microbiol.">
        <title>The Global Catalogue of Microorganisms (GCM) 10K type strain sequencing project: providing services to taxonomists for standard genome sequencing and annotation.</title>
        <authorList>
            <consortium name="The Broad Institute Genomics Platform"/>
            <consortium name="The Broad Institute Genome Sequencing Center for Infectious Disease"/>
            <person name="Wu L."/>
            <person name="Ma J."/>
        </authorList>
    </citation>
    <scope>NUCLEOTIDE SEQUENCE [LARGE SCALE GENOMIC DNA]</scope>
    <source>
        <strain evidence="3">TISTR 1514</strain>
    </source>
</reference>
<dbReference type="EMBL" id="JBHUNE010000001">
    <property type="protein sequence ID" value="MFD2756979.1"/>
    <property type="molecule type" value="Genomic_DNA"/>
</dbReference>
<evidence type="ECO:0000313" key="3">
    <source>
        <dbReference type="Proteomes" id="UP001597492"/>
    </source>
</evidence>
<protein>
    <submittedName>
        <fullName evidence="2">DUF3263 domain-containing protein</fullName>
    </submittedName>
</protein>
<evidence type="ECO:0000256" key="1">
    <source>
        <dbReference type="SAM" id="MobiDB-lite"/>
    </source>
</evidence>
<evidence type="ECO:0000313" key="2">
    <source>
        <dbReference type="EMBL" id="MFD2756979.1"/>
    </source>
</evidence>
<sequence>MPSDSGVLRQPAQPPLHDEDRDLLEFEAEHPAHSRAKEDAIRARFGYSAARYYQILGTLIESPSALVAYPMLVHRLRRMREQRRTASFGTAGGRH</sequence>
<organism evidence="2 3">
    <name type="scientific">Gulosibacter faecalis</name>
    <dbReference type="NCBI Taxonomy" id="272240"/>
    <lineage>
        <taxon>Bacteria</taxon>
        <taxon>Bacillati</taxon>
        <taxon>Actinomycetota</taxon>
        <taxon>Actinomycetes</taxon>
        <taxon>Micrococcales</taxon>
        <taxon>Microbacteriaceae</taxon>
        <taxon>Gulosibacter</taxon>
    </lineage>
</organism>